<evidence type="ECO:0000313" key="3">
    <source>
        <dbReference type="Proteomes" id="UP000576393"/>
    </source>
</evidence>
<accession>A0A852V1W3</accession>
<keyword evidence="1" id="KW-0812">Transmembrane</keyword>
<dbReference type="RefSeq" id="WP_179827619.1">
    <property type="nucleotide sequence ID" value="NZ_JACCCO010000003.1"/>
</dbReference>
<reference evidence="2 3" key="1">
    <citation type="submission" date="2020-07" db="EMBL/GenBank/DDBJ databases">
        <title>Sequencing the genomes of 1000 actinobacteria strains.</title>
        <authorList>
            <person name="Klenk H.-P."/>
        </authorList>
    </citation>
    <scope>NUCLEOTIDE SEQUENCE [LARGE SCALE GENOMIC DNA]</scope>
    <source>
        <strain evidence="2 3">DSM 45763</strain>
    </source>
</reference>
<name>A0A852V1W3_9ACTN</name>
<proteinExistence type="predicted"/>
<keyword evidence="3" id="KW-1185">Reference proteome</keyword>
<protein>
    <recommendedName>
        <fullName evidence="4">Oxidoreductase</fullName>
    </recommendedName>
</protein>
<evidence type="ECO:0000313" key="2">
    <source>
        <dbReference type="EMBL" id="NYF43857.1"/>
    </source>
</evidence>
<feature type="transmembrane region" description="Helical" evidence="1">
    <location>
        <begin position="493"/>
        <end position="517"/>
    </location>
</feature>
<sequence>MRPVRSFPRLSPAERRVWNAYPTGAWVDLRTGDPEEDDPARGAGWGPDRTVRAEVLAALLRGARQAAQGGTAGLRLAGARVTGPLDLSDATLTGKLHLLNCHLAGAVSLNDATAVGVRFRGCDLERVRATRCTVKGLLDFDGSTVHAGIRLDNAEVNGQLRLSRMRLSAPGERLKPGANWMVDTRRTISLEEARERRLDQVRHALWAGGLTVTGATFMRDTHVTGGLRLIGAKLRSGIYLQGSVVTATGPHAVTADMLECGSAEFSAGFTATGTIRMRGARVGGTLSFSDATLKAPGRVLHLSHAQVDEVILTPESIEGEVNLGYSRIGVLLDRPDAYPGGVHLNGLVYEALRGPWSVAERLSWASRDPDGYRPQPYEQLAAWYRRIGHEPDARRVLLAKQRDRRGTLRPAGRAWGGLLDLVVGYGYRPWLAALWAVVLLTAGTVAFGAVPPVKIDPEEVRVFQPFTYTLDLLVPVSVFEQRGAWDPVGWTRWLAWTLIVSGWILATALISGAARVLRPGPAA</sequence>
<feature type="transmembrane region" description="Helical" evidence="1">
    <location>
        <begin position="430"/>
        <end position="450"/>
    </location>
</feature>
<dbReference type="EMBL" id="JACCCO010000003">
    <property type="protein sequence ID" value="NYF43857.1"/>
    <property type="molecule type" value="Genomic_DNA"/>
</dbReference>
<gene>
    <name evidence="2" type="ORF">HDA43_006084</name>
</gene>
<evidence type="ECO:0008006" key="4">
    <source>
        <dbReference type="Google" id="ProtNLM"/>
    </source>
</evidence>
<evidence type="ECO:0000256" key="1">
    <source>
        <dbReference type="SAM" id="Phobius"/>
    </source>
</evidence>
<dbReference type="Proteomes" id="UP000576393">
    <property type="component" value="Unassembled WGS sequence"/>
</dbReference>
<organism evidence="2 3">
    <name type="scientific">Streptosporangium sandarakinum</name>
    <dbReference type="NCBI Taxonomy" id="1260955"/>
    <lineage>
        <taxon>Bacteria</taxon>
        <taxon>Bacillati</taxon>
        <taxon>Actinomycetota</taxon>
        <taxon>Actinomycetes</taxon>
        <taxon>Streptosporangiales</taxon>
        <taxon>Streptosporangiaceae</taxon>
        <taxon>Streptosporangium</taxon>
    </lineage>
</organism>
<keyword evidence="1" id="KW-1133">Transmembrane helix</keyword>
<comment type="caution">
    <text evidence="2">The sequence shown here is derived from an EMBL/GenBank/DDBJ whole genome shotgun (WGS) entry which is preliminary data.</text>
</comment>
<dbReference type="AlphaFoldDB" id="A0A852V1W3"/>
<keyword evidence="1" id="KW-0472">Membrane</keyword>
<dbReference type="Gene3D" id="2.160.20.80">
    <property type="entry name" value="E3 ubiquitin-protein ligase SopA"/>
    <property type="match status" value="1"/>
</dbReference>